<evidence type="ECO:0000313" key="2">
    <source>
        <dbReference type="Proteomes" id="UP001234989"/>
    </source>
</evidence>
<gene>
    <name evidence="1" type="ORF">MTR67_022664</name>
</gene>
<dbReference type="SUPFAM" id="SSF53098">
    <property type="entry name" value="Ribonuclease H-like"/>
    <property type="match status" value="1"/>
</dbReference>
<proteinExistence type="predicted"/>
<dbReference type="Gene3D" id="3.30.420.10">
    <property type="entry name" value="Ribonuclease H-like superfamily/Ribonuclease H"/>
    <property type="match status" value="1"/>
</dbReference>
<evidence type="ECO:0008006" key="3">
    <source>
        <dbReference type="Google" id="ProtNLM"/>
    </source>
</evidence>
<dbReference type="InterPro" id="IPR036397">
    <property type="entry name" value="RNaseH_sf"/>
</dbReference>
<name>A0AAF0QS64_SOLVR</name>
<accession>A0AAF0QS64</accession>
<dbReference type="AlphaFoldDB" id="A0AAF0QS64"/>
<dbReference type="InterPro" id="IPR012337">
    <property type="entry name" value="RNaseH-like_sf"/>
</dbReference>
<dbReference type="EMBL" id="CP133616">
    <property type="protein sequence ID" value="WMV29279.1"/>
    <property type="molecule type" value="Genomic_DNA"/>
</dbReference>
<evidence type="ECO:0000313" key="1">
    <source>
        <dbReference type="EMBL" id="WMV29279.1"/>
    </source>
</evidence>
<dbReference type="PANTHER" id="PTHR35046:SF26">
    <property type="entry name" value="RNA-DIRECTED DNA POLYMERASE"/>
    <property type="match status" value="1"/>
</dbReference>
<dbReference type="PANTHER" id="PTHR35046">
    <property type="entry name" value="ZINC KNUCKLE (CCHC-TYPE) FAMILY PROTEIN"/>
    <property type="match status" value="1"/>
</dbReference>
<dbReference type="Proteomes" id="UP001234989">
    <property type="component" value="Chromosome 5"/>
</dbReference>
<dbReference type="GO" id="GO:0003676">
    <property type="term" value="F:nucleic acid binding"/>
    <property type="evidence" value="ECO:0007669"/>
    <property type="project" value="InterPro"/>
</dbReference>
<sequence>MEGFTGRDQDHGLSPLSWFTPTKKWWTTEPFTDRGPHMRRGKARGNKVTKSAHFLAVKTIDLAEDYAKHYINEIVWFHGVPLSIIINRGPQFTSHFWKSFQKGLGTQVHLNTSFHPQTDGQAKLFEVGESALIRPDLVCEAMEKVQLIRDRLKTTQSR</sequence>
<organism evidence="1 2">
    <name type="scientific">Solanum verrucosum</name>
    <dbReference type="NCBI Taxonomy" id="315347"/>
    <lineage>
        <taxon>Eukaryota</taxon>
        <taxon>Viridiplantae</taxon>
        <taxon>Streptophyta</taxon>
        <taxon>Embryophyta</taxon>
        <taxon>Tracheophyta</taxon>
        <taxon>Spermatophyta</taxon>
        <taxon>Magnoliopsida</taxon>
        <taxon>eudicotyledons</taxon>
        <taxon>Gunneridae</taxon>
        <taxon>Pentapetalae</taxon>
        <taxon>asterids</taxon>
        <taxon>lamiids</taxon>
        <taxon>Solanales</taxon>
        <taxon>Solanaceae</taxon>
        <taxon>Solanoideae</taxon>
        <taxon>Solaneae</taxon>
        <taxon>Solanum</taxon>
    </lineage>
</organism>
<protein>
    <recommendedName>
        <fullName evidence="3">Integrase catalytic domain-containing protein</fullName>
    </recommendedName>
</protein>
<reference evidence="1" key="1">
    <citation type="submission" date="2023-08" db="EMBL/GenBank/DDBJ databases">
        <title>A de novo genome assembly of Solanum verrucosum Schlechtendal, a Mexican diploid species geographically isolated from the other diploid A-genome species in potato relatives.</title>
        <authorList>
            <person name="Hosaka K."/>
        </authorList>
    </citation>
    <scope>NUCLEOTIDE SEQUENCE</scope>
    <source>
        <tissue evidence="1">Young leaves</tissue>
    </source>
</reference>
<keyword evidence="2" id="KW-1185">Reference proteome</keyword>